<evidence type="ECO:0000256" key="5">
    <source>
        <dbReference type="ARBA" id="ARBA00022705"/>
    </source>
</evidence>
<evidence type="ECO:0000256" key="8">
    <source>
        <dbReference type="ARBA" id="ARBA00049244"/>
    </source>
</evidence>
<dbReference type="Gene3D" id="1.20.272.10">
    <property type="match status" value="1"/>
</dbReference>
<keyword evidence="6" id="KW-0239">DNA-directed DNA polymerase</keyword>
<dbReference type="SUPFAM" id="SSF52540">
    <property type="entry name" value="P-loop containing nucleoside triphosphate hydrolases"/>
    <property type="match status" value="1"/>
</dbReference>
<evidence type="ECO:0000256" key="6">
    <source>
        <dbReference type="ARBA" id="ARBA00022932"/>
    </source>
</evidence>
<comment type="catalytic activity">
    <reaction evidence="8">
        <text>DNA(n) + a 2'-deoxyribonucleoside 5'-triphosphate = DNA(n+1) + diphosphate</text>
        <dbReference type="Rhea" id="RHEA:22508"/>
        <dbReference type="Rhea" id="RHEA-COMP:17339"/>
        <dbReference type="Rhea" id="RHEA-COMP:17340"/>
        <dbReference type="ChEBI" id="CHEBI:33019"/>
        <dbReference type="ChEBI" id="CHEBI:61560"/>
        <dbReference type="ChEBI" id="CHEBI:173112"/>
        <dbReference type="EC" id="2.7.7.7"/>
    </reaction>
</comment>
<keyword evidence="12" id="KW-1185">Reference proteome</keyword>
<protein>
    <recommendedName>
        <fullName evidence="2">DNA polymerase III subunit delta</fullName>
        <ecNumber evidence="1">2.7.7.7</ecNumber>
    </recommendedName>
</protein>
<evidence type="ECO:0000256" key="3">
    <source>
        <dbReference type="ARBA" id="ARBA00022679"/>
    </source>
</evidence>
<evidence type="ECO:0000256" key="7">
    <source>
        <dbReference type="ARBA" id="ARBA00034754"/>
    </source>
</evidence>
<sequence length="340" mass="39539">MDRQLLQEIKKKQLQPVYFFYGEETFLIEETCEWMIKQLIDEEGDAWNKVILDLDEVPIQSLVQEAETPPFFGDIRVIVGKNATFLTGSKKRNEVEHQPESLLDYLKDPLPGNIVILTVPTGKIDKRKKIVKELEKKARVVVFSRLTEKEQWEWVRKREKQLGITFEESALRSLLYLLGNDLRLINQECVKLATYVGKGGQITSDIVSMLVPRTLEQDVFKLTDCVSKQKIDEALRIWYDLLYQREEPIRILSLIIRQFRLMLQTQVLARQGKSEKEIAAHLKVHPYPVKLALKQGGIYTEEQLRLFLMKALQADQDIKSGKVEKALAVERLFLQVNESR</sequence>
<proteinExistence type="inferred from homology"/>
<dbReference type="EMBL" id="QJKK01000003">
    <property type="protein sequence ID" value="RAL25827.1"/>
    <property type="molecule type" value="Genomic_DNA"/>
</dbReference>
<evidence type="ECO:0000259" key="10">
    <source>
        <dbReference type="Pfam" id="PF21694"/>
    </source>
</evidence>
<dbReference type="RefSeq" id="WP_113658441.1">
    <property type="nucleotide sequence ID" value="NZ_KZ845665.1"/>
</dbReference>
<comment type="similarity">
    <text evidence="7">Belongs to the DNA polymerase HolA subunit family.</text>
</comment>
<keyword evidence="4" id="KW-0548">Nucleotidyltransferase</keyword>
<reference evidence="11 12" key="2">
    <citation type="submission" date="2018-06" db="EMBL/GenBank/DDBJ databases">
        <authorList>
            <person name="Zhirakovskaya E."/>
        </authorList>
    </citation>
    <scope>NUCLEOTIDE SEQUENCE [LARGE SCALE GENOMIC DNA]</scope>
    <source>
        <strain evidence="11 12">FBKL4.011</strain>
    </source>
</reference>
<dbReference type="Gene3D" id="3.40.50.300">
    <property type="entry name" value="P-loop containing nucleotide triphosphate hydrolases"/>
    <property type="match status" value="1"/>
</dbReference>
<dbReference type="GO" id="GO:0003677">
    <property type="term" value="F:DNA binding"/>
    <property type="evidence" value="ECO:0007669"/>
    <property type="project" value="InterPro"/>
</dbReference>
<evidence type="ECO:0000313" key="11">
    <source>
        <dbReference type="EMBL" id="RAL25827.1"/>
    </source>
</evidence>
<organism evidence="11 12">
    <name type="scientific">Thermoflavimicrobium daqui</name>
    <dbReference type="NCBI Taxonomy" id="2137476"/>
    <lineage>
        <taxon>Bacteria</taxon>
        <taxon>Bacillati</taxon>
        <taxon>Bacillota</taxon>
        <taxon>Bacilli</taxon>
        <taxon>Bacillales</taxon>
        <taxon>Thermoactinomycetaceae</taxon>
        <taxon>Thermoflavimicrobium</taxon>
    </lineage>
</organism>
<feature type="domain" description="DNA polymerase III delta N-terminal" evidence="9">
    <location>
        <begin position="18"/>
        <end position="141"/>
    </location>
</feature>
<evidence type="ECO:0000313" key="12">
    <source>
        <dbReference type="Proteomes" id="UP000251213"/>
    </source>
</evidence>
<keyword evidence="5" id="KW-0235">DNA replication</keyword>
<dbReference type="GO" id="GO:0009360">
    <property type="term" value="C:DNA polymerase III complex"/>
    <property type="evidence" value="ECO:0007669"/>
    <property type="project" value="InterPro"/>
</dbReference>
<dbReference type="InterPro" id="IPR027417">
    <property type="entry name" value="P-loop_NTPase"/>
</dbReference>
<dbReference type="PANTHER" id="PTHR34388:SF1">
    <property type="entry name" value="DNA POLYMERASE III SUBUNIT DELTA"/>
    <property type="match status" value="1"/>
</dbReference>
<accession>A0A364K6B5</accession>
<dbReference type="GO" id="GO:0003887">
    <property type="term" value="F:DNA-directed DNA polymerase activity"/>
    <property type="evidence" value="ECO:0007669"/>
    <property type="project" value="UniProtKB-KW"/>
</dbReference>
<dbReference type="Pfam" id="PF21694">
    <property type="entry name" value="DNA_pol3_delta_C"/>
    <property type="match status" value="1"/>
</dbReference>
<name>A0A364K6B5_9BACL</name>
<dbReference type="InterPro" id="IPR008921">
    <property type="entry name" value="DNA_pol3_clamp-load_cplx_C"/>
</dbReference>
<comment type="caution">
    <text evidence="11">The sequence shown here is derived from an EMBL/GenBank/DDBJ whole genome shotgun (WGS) entry which is preliminary data.</text>
</comment>
<dbReference type="Gene3D" id="1.10.8.60">
    <property type="match status" value="1"/>
</dbReference>
<dbReference type="NCBIfam" id="TIGR01128">
    <property type="entry name" value="holA"/>
    <property type="match status" value="1"/>
</dbReference>
<dbReference type="InterPro" id="IPR048466">
    <property type="entry name" value="DNA_pol3_delta-like_C"/>
</dbReference>
<dbReference type="Proteomes" id="UP000251213">
    <property type="component" value="Unassembled WGS sequence"/>
</dbReference>
<evidence type="ECO:0000256" key="1">
    <source>
        <dbReference type="ARBA" id="ARBA00012417"/>
    </source>
</evidence>
<dbReference type="PANTHER" id="PTHR34388">
    <property type="entry name" value="DNA POLYMERASE III SUBUNIT DELTA"/>
    <property type="match status" value="1"/>
</dbReference>
<dbReference type="SUPFAM" id="SSF48019">
    <property type="entry name" value="post-AAA+ oligomerization domain-like"/>
    <property type="match status" value="1"/>
</dbReference>
<feature type="domain" description="DNA polymerase III delta subunit-like C-terminal" evidence="10">
    <location>
        <begin position="216"/>
        <end position="335"/>
    </location>
</feature>
<gene>
    <name evidence="11" type="ORF">DL897_07055</name>
</gene>
<evidence type="ECO:0000256" key="4">
    <source>
        <dbReference type="ARBA" id="ARBA00022695"/>
    </source>
</evidence>
<dbReference type="InterPro" id="IPR010372">
    <property type="entry name" value="DNA_pol3_delta_N"/>
</dbReference>
<dbReference type="InterPro" id="IPR005790">
    <property type="entry name" value="DNA_polIII_delta"/>
</dbReference>
<dbReference type="EC" id="2.7.7.7" evidence="1"/>
<evidence type="ECO:0000256" key="2">
    <source>
        <dbReference type="ARBA" id="ARBA00017703"/>
    </source>
</evidence>
<keyword evidence="3" id="KW-0808">Transferase</keyword>
<dbReference type="Pfam" id="PF06144">
    <property type="entry name" value="DNA_pol3_delta"/>
    <property type="match status" value="1"/>
</dbReference>
<dbReference type="OrthoDB" id="9775929at2"/>
<dbReference type="GO" id="GO:0006261">
    <property type="term" value="P:DNA-templated DNA replication"/>
    <property type="evidence" value="ECO:0007669"/>
    <property type="project" value="TreeGrafter"/>
</dbReference>
<evidence type="ECO:0000259" key="9">
    <source>
        <dbReference type="Pfam" id="PF06144"/>
    </source>
</evidence>
<reference evidence="11 12" key="1">
    <citation type="submission" date="2018-06" db="EMBL/GenBank/DDBJ databases">
        <title>Thermoflavimicrobium daqus sp. nov., a thermophilic microbe isolated from Moutai-flavour Daqu.</title>
        <authorList>
            <person name="Wang X."/>
            <person name="Zhou H."/>
        </authorList>
    </citation>
    <scope>NUCLEOTIDE SEQUENCE [LARGE SCALE GENOMIC DNA]</scope>
    <source>
        <strain evidence="11 12">FBKL4.011</strain>
    </source>
</reference>
<dbReference type="AlphaFoldDB" id="A0A364K6B5"/>